<protein>
    <recommendedName>
        <fullName evidence="2">Thioesterase domain-containing protein</fullName>
    </recommendedName>
</protein>
<dbReference type="InterPro" id="IPR029058">
    <property type="entry name" value="AB_hydrolase_fold"/>
</dbReference>
<reference evidence="3" key="2">
    <citation type="submission" date="2020-09" db="EMBL/GenBank/DDBJ databases">
        <title>Reference genome assembly for Australian Ascochyta lentis isolate Al4.</title>
        <authorList>
            <person name="Lee R.C."/>
            <person name="Farfan-Caceres L.M."/>
            <person name="Debler J.W."/>
            <person name="Williams A.H."/>
            <person name="Henares B.M."/>
        </authorList>
    </citation>
    <scope>NUCLEOTIDE SEQUENCE</scope>
    <source>
        <strain evidence="3">Al4</strain>
    </source>
</reference>
<feature type="region of interest" description="Disordered" evidence="1">
    <location>
        <begin position="181"/>
        <end position="201"/>
    </location>
</feature>
<proteinExistence type="predicted"/>
<dbReference type="Pfam" id="PF00975">
    <property type="entry name" value="Thioesterase"/>
    <property type="match status" value="1"/>
</dbReference>
<accession>A0A8H7MGX8</accession>
<evidence type="ECO:0000313" key="4">
    <source>
        <dbReference type="Proteomes" id="UP000651452"/>
    </source>
</evidence>
<sequence length="288" mass="32437">MALLETNPTQLQYSSGDKIPLFLIHDGGGTIFKYFLLGDIGRSVYGIQDPKFDCENNWEGGIIEMAQEYLTLIKAIRGTGPIFLGGWSLGGLVSLQIARLLDDERQQKHTERDTHPLFVAGVILIDSPYPSSWCDYRAPFVDFEPEFPVWTPETVRKNVTRRFEVCDQLIATWEPPLWEARRHSSAEDGNPQVSASESSVGRLKVRPISSSPPVVLLKAMSHARFPGSATNGILQVDLFRDDALLGWERYACGLLEKVHHISGHHFDLFDQDDKACFDLFAITWRESS</sequence>
<comment type="caution">
    <text evidence="3">The sequence shown here is derived from an EMBL/GenBank/DDBJ whole genome shotgun (WGS) entry which is preliminary data.</text>
</comment>
<dbReference type="InterPro" id="IPR001031">
    <property type="entry name" value="Thioesterase"/>
</dbReference>
<dbReference type="EMBL" id="RZGK01000003">
    <property type="protein sequence ID" value="KAF9700266.1"/>
    <property type="molecule type" value="Genomic_DNA"/>
</dbReference>
<keyword evidence="4" id="KW-1185">Reference proteome</keyword>
<evidence type="ECO:0000256" key="1">
    <source>
        <dbReference type="SAM" id="MobiDB-lite"/>
    </source>
</evidence>
<reference evidence="3" key="1">
    <citation type="submission" date="2018-12" db="EMBL/GenBank/DDBJ databases">
        <authorList>
            <person name="Syme R.A."/>
            <person name="Farfan-Caceres L."/>
            <person name="Lichtenzveig J."/>
        </authorList>
    </citation>
    <scope>NUCLEOTIDE SEQUENCE</scope>
    <source>
        <strain evidence="3">Al4</strain>
    </source>
</reference>
<evidence type="ECO:0000313" key="3">
    <source>
        <dbReference type="EMBL" id="KAF9700266.1"/>
    </source>
</evidence>
<gene>
    <name evidence="3" type="ORF">EKO04_001730</name>
</gene>
<feature type="domain" description="Thioesterase" evidence="2">
    <location>
        <begin position="21"/>
        <end position="131"/>
    </location>
</feature>
<dbReference type="AlphaFoldDB" id="A0A8H7MGX8"/>
<dbReference type="OrthoDB" id="10253869at2759"/>
<dbReference type="SUPFAM" id="SSF53474">
    <property type="entry name" value="alpha/beta-Hydrolases"/>
    <property type="match status" value="1"/>
</dbReference>
<dbReference type="Proteomes" id="UP000651452">
    <property type="component" value="Unassembled WGS sequence"/>
</dbReference>
<name>A0A8H7MGX8_9PLEO</name>
<organism evidence="3 4">
    <name type="scientific">Ascochyta lentis</name>
    <dbReference type="NCBI Taxonomy" id="205686"/>
    <lineage>
        <taxon>Eukaryota</taxon>
        <taxon>Fungi</taxon>
        <taxon>Dikarya</taxon>
        <taxon>Ascomycota</taxon>
        <taxon>Pezizomycotina</taxon>
        <taxon>Dothideomycetes</taxon>
        <taxon>Pleosporomycetidae</taxon>
        <taxon>Pleosporales</taxon>
        <taxon>Pleosporineae</taxon>
        <taxon>Didymellaceae</taxon>
        <taxon>Ascochyta</taxon>
    </lineage>
</organism>
<dbReference type="Gene3D" id="3.40.50.1820">
    <property type="entry name" value="alpha/beta hydrolase"/>
    <property type="match status" value="1"/>
</dbReference>
<evidence type="ECO:0000259" key="2">
    <source>
        <dbReference type="Pfam" id="PF00975"/>
    </source>
</evidence>